<dbReference type="PROSITE" id="PS51257">
    <property type="entry name" value="PROKAR_LIPOPROTEIN"/>
    <property type="match status" value="1"/>
</dbReference>
<dbReference type="PROSITE" id="PS51007">
    <property type="entry name" value="CYTC"/>
    <property type="match status" value="1"/>
</dbReference>
<feature type="chain" id="PRO_5017620134" evidence="6">
    <location>
        <begin position="19"/>
        <end position="1039"/>
    </location>
</feature>
<dbReference type="Gene3D" id="1.10.760.10">
    <property type="entry name" value="Cytochrome c-like domain"/>
    <property type="match status" value="1"/>
</dbReference>
<evidence type="ECO:0000313" key="8">
    <source>
        <dbReference type="EMBL" id="RDV15401.1"/>
    </source>
</evidence>
<dbReference type="InterPro" id="IPR013428">
    <property type="entry name" value="Membrane-bound_put_N"/>
</dbReference>
<dbReference type="InterPro" id="IPR011041">
    <property type="entry name" value="Quinoprot_gluc/sorb_DH_b-prop"/>
</dbReference>
<dbReference type="OrthoDB" id="9808161at2"/>
<dbReference type="InterPro" id="IPR011989">
    <property type="entry name" value="ARM-like"/>
</dbReference>
<dbReference type="SUPFAM" id="SSF46626">
    <property type="entry name" value="Cytochrome c"/>
    <property type="match status" value="1"/>
</dbReference>
<evidence type="ECO:0000259" key="7">
    <source>
        <dbReference type="PROSITE" id="PS51007"/>
    </source>
</evidence>
<evidence type="ECO:0000313" key="9">
    <source>
        <dbReference type="Proteomes" id="UP000256708"/>
    </source>
</evidence>
<sequence length="1039" mass="114518">MKKNILPVAFLMSVLATSSCNNPQQTTTAQQVLPKADQNESTLASREEQYSKLTEEEKRLPENALLGLEVADGLEAKLFASEPMMGNPTNIDVDAKGRVWVCEAYNYRPELNPGNPQRGEGDRILILEDLNNDGRADTAKVFYQGKDIDAALGVAVLGNKVIVSSSPNVFLFTDTNGDDVADKKEVLYSGLGGEQHDHAIHSFTFGPDGKLYFNFGNEGQQILDRDGKPIVDKDGKEVNNSGKPYRQGMIFRVNPDGTEFEVLAHNFRNNYEAAVDSYGTLWQSDNDDDGNQGVRINYVMEFGNYGYTDEMTGAGWRSHRTNMEKEIPKQHWHLNDPGSVPNLLQTGAGSPTGMVVYEGNLLPEVYHNQMIHTDAGPNTVRSYPVTKDGAGYKAEIVPLVDGVRDQWFRPSDLSVAPDGSIYVSDWYDPGVGGHQMGDMNRGRIFRIAPPGVPYRTPKLDLSSPKGAVEALQNPNLATRYMAWDKLHNWGTKAEPALQKLWKSDNERMRARALWLLAKIDGKSDKYIQQALQDKNPDIRITGLRIARQEAENVISYVQQLVKDPSPQVRREAAIALRHNKSAEAPALWAELAQQYDGQDRWYLEALGIGADEQWDKFFTAYQAKAGNQMTDKASQDIIWRSRTGLALPYLSQNITDAGTSSADRAKYFRAFDFIDDPSKDEILIALLDDQGPHKAEVSKLALYHINPSGIDKSPKAKAALDRTLAELNGTQEYLNLVRRYKLQNQNEALLQMVLANPDKNLGVESARLLLNSDGGNLLKQTIHSEKEAESLAVLRALSRVGNRESMDLIESVVMDKSADMAVRKVAVKSLGTGWSGEERLMNVVRDGKLPKELEPAASVALAGAMRAPIRDEALKYLTVANATGGKPLPPISELAMRPGSAVTGKQVFLQSCGVCHQVGDEGANFGPALTQIGSKLTKDALYVSILHPDAGISFGYEGFLFKMKDGSEVAGIIASETEDEVELVFPGGMKSSLDKSNIASRTQMENSIMPSNLQQAMSEQELVDLVEYLYSLKKPTAKL</sequence>
<dbReference type="PANTHER" id="PTHR33546">
    <property type="entry name" value="LARGE, MULTIFUNCTIONAL SECRETED PROTEIN-RELATED"/>
    <property type="match status" value="1"/>
</dbReference>
<dbReference type="SUPFAM" id="SSF48371">
    <property type="entry name" value="ARM repeat"/>
    <property type="match status" value="1"/>
</dbReference>
<dbReference type="InterPro" id="IPR036909">
    <property type="entry name" value="Cyt_c-like_dom_sf"/>
</dbReference>
<dbReference type="Gene3D" id="1.25.10.10">
    <property type="entry name" value="Leucine-rich Repeat Variant"/>
    <property type="match status" value="1"/>
</dbReference>
<evidence type="ECO:0000256" key="5">
    <source>
        <dbReference type="SAM" id="MobiDB-lite"/>
    </source>
</evidence>
<evidence type="ECO:0000256" key="4">
    <source>
        <dbReference type="PROSITE-ProRule" id="PRU00433"/>
    </source>
</evidence>
<dbReference type="GO" id="GO:0009055">
    <property type="term" value="F:electron transfer activity"/>
    <property type="evidence" value="ECO:0007669"/>
    <property type="project" value="InterPro"/>
</dbReference>
<evidence type="ECO:0000256" key="1">
    <source>
        <dbReference type="ARBA" id="ARBA00022617"/>
    </source>
</evidence>
<dbReference type="Pfam" id="PF00034">
    <property type="entry name" value="Cytochrom_C"/>
    <property type="match status" value="1"/>
</dbReference>
<accession>A0A3D8LD85</accession>
<feature type="domain" description="Cytochrome c" evidence="7">
    <location>
        <begin position="899"/>
        <end position="1033"/>
    </location>
</feature>
<reference evidence="9" key="1">
    <citation type="submission" date="2018-08" db="EMBL/GenBank/DDBJ databases">
        <authorList>
            <person name="Liu Z.-W."/>
            <person name="Du Z.-J."/>
        </authorList>
    </citation>
    <scope>NUCLEOTIDE SEQUENCE [LARGE SCALE GENOMIC DNA]</scope>
    <source>
        <strain evidence="9">H4X</strain>
    </source>
</reference>
<dbReference type="Proteomes" id="UP000256708">
    <property type="component" value="Unassembled WGS sequence"/>
</dbReference>
<dbReference type="NCBIfam" id="TIGR02604">
    <property type="entry name" value="Piru_Ver_Nterm"/>
    <property type="match status" value="1"/>
</dbReference>
<evidence type="ECO:0000256" key="2">
    <source>
        <dbReference type="ARBA" id="ARBA00022723"/>
    </source>
</evidence>
<feature type="compositionally biased region" description="Polar residues" evidence="5">
    <location>
        <begin position="20"/>
        <end position="31"/>
    </location>
</feature>
<dbReference type="InterPro" id="IPR055557">
    <property type="entry name" value="DUF7133"/>
</dbReference>
<dbReference type="Gene3D" id="2.120.10.30">
    <property type="entry name" value="TolB, C-terminal domain"/>
    <property type="match status" value="1"/>
</dbReference>
<keyword evidence="6" id="KW-0732">Signal</keyword>
<dbReference type="SUPFAM" id="SSF50952">
    <property type="entry name" value="Soluble quinoprotein glucose dehydrogenase"/>
    <property type="match status" value="1"/>
</dbReference>
<dbReference type="InterPro" id="IPR011042">
    <property type="entry name" value="6-blade_b-propeller_TolB-like"/>
</dbReference>
<dbReference type="NCBIfam" id="TIGR02603">
    <property type="entry name" value="CxxCH_TIGR02603"/>
    <property type="match status" value="1"/>
</dbReference>
<evidence type="ECO:0000256" key="3">
    <source>
        <dbReference type="ARBA" id="ARBA00023004"/>
    </source>
</evidence>
<dbReference type="AlphaFoldDB" id="A0A3D8LD85"/>
<evidence type="ECO:0000256" key="6">
    <source>
        <dbReference type="SAM" id="SignalP"/>
    </source>
</evidence>
<keyword evidence="1 4" id="KW-0349">Heme</keyword>
<protein>
    <submittedName>
        <fullName evidence="8">Dehydrogenase</fullName>
    </submittedName>
</protein>
<proteinExistence type="predicted"/>
<organism evidence="8 9">
    <name type="scientific">Pontibacter diazotrophicus</name>
    <dbReference type="NCBI Taxonomy" id="1400979"/>
    <lineage>
        <taxon>Bacteria</taxon>
        <taxon>Pseudomonadati</taxon>
        <taxon>Bacteroidota</taxon>
        <taxon>Cytophagia</taxon>
        <taxon>Cytophagales</taxon>
        <taxon>Hymenobacteraceae</taxon>
        <taxon>Pontibacter</taxon>
    </lineage>
</organism>
<keyword evidence="9" id="KW-1185">Reference proteome</keyword>
<feature type="region of interest" description="Disordered" evidence="5">
    <location>
        <begin position="20"/>
        <end position="43"/>
    </location>
</feature>
<keyword evidence="2 4" id="KW-0479">Metal-binding</keyword>
<dbReference type="InterPro" id="IPR009056">
    <property type="entry name" value="Cyt_c-like_dom"/>
</dbReference>
<comment type="caution">
    <text evidence="8">The sequence shown here is derived from an EMBL/GenBank/DDBJ whole genome shotgun (WGS) entry which is preliminary data.</text>
</comment>
<dbReference type="Pfam" id="PF23500">
    <property type="entry name" value="DUF7133"/>
    <property type="match status" value="1"/>
</dbReference>
<dbReference type="EMBL" id="QRGR01000009">
    <property type="protein sequence ID" value="RDV15401.1"/>
    <property type="molecule type" value="Genomic_DNA"/>
</dbReference>
<name>A0A3D8LD85_9BACT</name>
<dbReference type="RefSeq" id="WP_115565419.1">
    <property type="nucleotide sequence ID" value="NZ_QRGR01000009.1"/>
</dbReference>
<dbReference type="GO" id="GO:0020037">
    <property type="term" value="F:heme binding"/>
    <property type="evidence" value="ECO:0007669"/>
    <property type="project" value="InterPro"/>
</dbReference>
<keyword evidence="3 4" id="KW-0408">Iron</keyword>
<dbReference type="PANTHER" id="PTHR33546:SF1">
    <property type="entry name" value="LARGE, MULTIFUNCTIONAL SECRETED PROTEIN"/>
    <property type="match status" value="1"/>
</dbReference>
<dbReference type="InterPro" id="IPR016024">
    <property type="entry name" value="ARM-type_fold"/>
</dbReference>
<dbReference type="GO" id="GO:0046872">
    <property type="term" value="F:metal ion binding"/>
    <property type="evidence" value="ECO:0007669"/>
    <property type="project" value="UniProtKB-KW"/>
</dbReference>
<feature type="signal peptide" evidence="6">
    <location>
        <begin position="1"/>
        <end position="18"/>
    </location>
</feature>
<dbReference type="InterPro" id="IPR013427">
    <property type="entry name" value="Haem-bd_dom_put"/>
</dbReference>
<gene>
    <name evidence="8" type="ORF">DXT99_10110</name>
</gene>